<sequence>MYILLSSYRKLISSKTNVIVISIYLSYIFLAYSLNNSRYSYVILFLVVSTFGAFESILLGYNKIFKRKTSEFQEDLLTNQYEEIKTVYLNMRGFRHDYHNHIQVIKAHLYMDRLDLVDEYLLELEGELERIDSRVRSGNLMLDAILNSKIAIAEKYSIKVKCKAEVNKDLPVSDIDLCVILGNLLDNAIESCQKLNENKFIRIYVAIIKKQLYISIQNSAKEELDFNDRNYITNKRGNHGLGMKRVNILVNKYNGFLNLQNEPGIFASEVTVPI</sequence>
<proteinExistence type="predicted"/>
<dbReference type="PANTHER" id="PTHR40448:SF1">
    <property type="entry name" value="TWO-COMPONENT SENSOR HISTIDINE KINASE"/>
    <property type="match status" value="1"/>
</dbReference>
<dbReference type="Proteomes" id="UP000596929">
    <property type="component" value="Unassembled WGS sequence"/>
</dbReference>
<dbReference type="InterPro" id="IPR016120">
    <property type="entry name" value="Sig_transdc_His_kin_SpoOB"/>
</dbReference>
<accession>A0ABR7DE91</accession>
<dbReference type="InterPro" id="IPR036890">
    <property type="entry name" value="HATPase_C_sf"/>
</dbReference>
<reference evidence="7 8" key="1">
    <citation type="submission" date="2020-08" db="EMBL/GenBank/DDBJ databases">
        <title>Genome public.</title>
        <authorList>
            <person name="Liu C."/>
            <person name="Sun Q."/>
        </authorList>
    </citation>
    <scope>NUCLEOTIDE SEQUENCE [LARGE SCALE GENOMIC DNA]</scope>
    <source>
        <strain evidence="7 8">NSJ-6</strain>
    </source>
</reference>
<evidence type="ECO:0000256" key="4">
    <source>
        <dbReference type="SAM" id="Phobius"/>
    </source>
</evidence>
<evidence type="ECO:0000259" key="6">
    <source>
        <dbReference type="Pfam" id="PF14689"/>
    </source>
</evidence>
<dbReference type="Gene3D" id="3.30.565.10">
    <property type="entry name" value="Histidine kinase-like ATPase, C-terminal domain"/>
    <property type="match status" value="1"/>
</dbReference>
<protein>
    <submittedName>
        <fullName evidence="7">GHKL domain-containing protein</fullName>
    </submittedName>
</protein>
<dbReference type="Pfam" id="PF14501">
    <property type="entry name" value="HATPase_c_5"/>
    <property type="match status" value="1"/>
</dbReference>
<evidence type="ECO:0000256" key="2">
    <source>
        <dbReference type="ARBA" id="ARBA00022679"/>
    </source>
</evidence>
<evidence type="ECO:0000313" key="8">
    <source>
        <dbReference type="Proteomes" id="UP000596929"/>
    </source>
</evidence>
<comment type="caution">
    <text evidence="7">The sequence shown here is derived from an EMBL/GenBank/DDBJ whole genome shotgun (WGS) entry which is preliminary data.</text>
</comment>
<gene>
    <name evidence="7" type="ORF">H8S20_12600</name>
</gene>
<evidence type="ECO:0000313" key="7">
    <source>
        <dbReference type="EMBL" id="MBC5629726.1"/>
    </source>
</evidence>
<organism evidence="7 8">
    <name type="scientific">Clostridium hominis</name>
    <dbReference type="NCBI Taxonomy" id="2763036"/>
    <lineage>
        <taxon>Bacteria</taxon>
        <taxon>Bacillati</taxon>
        <taxon>Bacillota</taxon>
        <taxon>Clostridia</taxon>
        <taxon>Eubacteriales</taxon>
        <taxon>Clostridiaceae</taxon>
        <taxon>Clostridium</taxon>
    </lineage>
</organism>
<dbReference type="Gene3D" id="1.10.287.130">
    <property type="match status" value="1"/>
</dbReference>
<evidence type="ECO:0000256" key="1">
    <source>
        <dbReference type="ARBA" id="ARBA00022553"/>
    </source>
</evidence>
<keyword evidence="2" id="KW-0808">Transferase</keyword>
<keyword evidence="3" id="KW-0418">Kinase</keyword>
<evidence type="ECO:0000256" key="3">
    <source>
        <dbReference type="ARBA" id="ARBA00022777"/>
    </source>
</evidence>
<feature type="domain" description="SpoOB alpha-helical" evidence="6">
    <location>
        <begin position="80"/>
        <end position="124"/>
    </location>
</feature>
<dbReference type="Pfam" id="PF14689">
    <property type="entry name" value="SPOB_a"/>
    <property type="match status" value="1"/>
</dbReference>
<dbReference type="CDD" id="cd16935">
    <property type="entry name" value="HATPase_AgrC-ComD-like"/>
    <property type="match status" value="1"/>
</dbReference>
<keyword evidence="4" id="KW-1133">Transmembrane helix</keyword>
<feature type="transmembrane region" description="Helical" evidence="4">
    <location>
        <begin position="39"/>
        <end position="61"/>
    </location>
</feature>
<feature type="transmembrane region" description="Helical" evidence="4">
    <location>
        <begin position="12"/>
        <end position="33"/>
    </location>
</feature>
<dbReference type="PANTHER" id="PTHR40448">
    <property type="entry name" value="TWO-COMPONENT SENSOR HISTIDINE KINASE"/>
    <property type="match status" value="1"/>
</dbReference>
<keyword evidence="4" id="KW-0812">Transmembrane</keyword>
<keyword evidence="4" id="KW-0472">Membrane</keyword>
<keyword evidence="8" id="KW-1185">Reference proteome</keyword>
<evidence type="ECO:0000259" key="5">
    <source>
        <dbReference type="Pfam" id="PF14501"/>
    </source>
</evidence>
<dbReference type="InterPro" id="IPR032834">
    <property type="entry name" value="NatK-like_C"/>
</dbReference>
<name>A0ABR7DE91_9CLOT</name>
<dbReference type="SUPFAM" id="SSF55874">
    <property type="entry name" value="ATPase domain of HSP90 chaperone/DNA topoisomerase II/histidine kinase"/>
    <property type="match status" value="1"/>
</dbReference>
<dbReference type="SUPFAM" id="SSF55890">
    <property type="entry name" value="Sporulation response regulatory protein Spo0B"/>
    <property type="match status" value="1"/>
</dbReference>
<feature type="domain" description="Sensor histidine kinase NatK-like C-terminal" evidence="5">
    <location>
        <begin position="175"/>
        <end position="273"/>
    </location>
</feature>
<keyword evidence="1" id="KW-0597">Phosphoprotein</keyword>
<dbReference type="InterPro" id="IPR039506">
    <property type="entry name" value="SPOB_a"/>
</dbReference>
<dbReference type="EMBL" id="JACOOO010000025">
    <property type="protein sequence ID" value="MBC5629726.1"/>
    <property type="molecule type" value="Genomic_DNA"/>
</dbReference>